<evidence type="ECO:0000313" key="2">
    <source>
        <dbReference type="Proteomes" id="UP000054815"/>
    </source>
</evidence>
<name>A0A0V0YKP2_TRIPS</name>
<protein>
    <submittedName>
        <fullName evidence="1">Uncharacterized protein</fullName>
    </submittedName>
</protein>
<dbReference type="AlphaFoldDB" id="A0A0V0YKP2"/>
<evidence type="ECO:0000313" key="1">
    <source>
        <dbReference type="EMBL" id="KRY00669.1"/>
    </source>
</evidence>
<gene>
    <name evidence="1" type="ORF">T4E_11325</name>
</gene>
<sequence length="65" mass="7424">MPSEGPDAWPTAKLEFTIDRNPEFQAEVQKSARELHMQTKTEPIIDTQKYSSLTKLFNGTLRTAE</sequence>
<organism evidence="1 2">
    <name type="scientific">Trichinella pseudospiralis</name>
    <name type="common">Parasitic roundworm</name>
    <dbReference type="NCBI Taxonomy" id="6337"/>
    <lineage>
        <taxon>Eukaryota</taxon>
        <taxon>Metazoa</taxon>
        <taxon>Ecdysozoa</taxon>
        <taxon>Nematoda</taxon>
        <taxon>Enoplea</taxon>
        <taxon>Dorylaimia</taxon>
        <taxon>Trichinellida</taxon>
        <taxon>Trichinellidae</taxon>
        <taxon>Trichinella</taxon>
    </lineage>
</organism>
<reference evidence="1 2" key="1">
    <citation type="submission" date="2015-01" db="EMBL/GenBank/DDBJ databases">
        <title>Evolution of Trichinella species and genotypes.</title>
        <authorList>
            <person name="Korhonen P.K."/>
            <person name="Edoardo P."/>
            <person name="Giuseppe L.R."/>
            <person name="Gasser R.B."/>
        </authorList>
    </citation>
    <scope>NUCLEOTIDE SEQUENCE [LARGE SCALE GENOMIC DNA]</scope>
    <source>
        <strain evidence="1">ISS141</strain>
    </source>
</reference>
<dbReference type="EMBL" id="JYDU01000007">
    <property type="protein sequence ID" value="KRY00669.1"/>
    <property type="molecule type" value="Genomic_DNA"/>
</dbReference>
<dbReference type="Proteomes" id="UP000054815">
    <property type="component" value="Unassembled WGS sequence"/>
</dbReference>
<proteinExistence type="predicted"/>
<accession>A0A0V0YKP2</accession>
<comment type="caution">
    <text evidence="1">The sequence shown here is derived from an EMBL/GenBank/DDBJ whole genome shotgun (WGS) entry which is preliminary data.</text>
</comment>
<dbReference type="STRING" id="6337.A0A0V0YKP2"/>